<feature type="compositionally biased region" description="Polar residues" evidence="1">
    <location>
        <begin position="93"/>
        <end position="103"/>
    </location>
</feature>
<feature type="region of interest" description="Disordered" evidence="1">
    <location>
        <begin position="58"/>
        <end position="103"/>
    </location>
</feature>
<keyword evidence="4" id="KW-1185">Reference proteome</keyword>
<dbReference type="NCBIfam" id="NF038133">
    <property type="entry name" value="choice_anch_L"/>
    <property type="match status" value="1"/>
</dbReference>
<evidence type="ECO:0000259" key="2">
    <source>
        <dbReference type="Pfam" id="PF13403"/>
    </source>
</evidence>
<dbReference type="Pfam" id="PF13403">
    <property type="entry name" value="Hint_2"/>
    <property type="match status" value="1"/>
</dbReference>
<feature type="domain" description="Hedgehog/Intein (Hint)" evidence="2">
    <location>
        <begin position="337"/>
        <end position="474"/>
    </location>
</feature>
<protein>
    <submittedName>
        <fullName evidence="3">Hint domain-containing protein</fullName>
    </submittedName>
</protein>
<dbReference type="InterPro" id="IPR049804">
    <property type="entry name" value="Choice_anch_L"/>
</dbReference>
<comment type="caution">
    <text evidence="3">The sequence shown here is derived from an EMBL/GenBank/DDBJ whole genome shotgun (WGS) entry which is preliminary data.</text>
</comment>
<organism evidence="3 4">
    <name type="scientific">Roseobacter insulae</name>
    <dbReference type="NCBI Taxonomy" id="2859783"/>
    <lineage>
        <taxon>Bacteria</taxon>
        <taxon>Pseudomonadati</taxon>
        <taxon>Pseudomonadota</taxon>
        <taxon>Alphaproteobacteria</taxon>
        <taxon>Rhodobacterales</taxon>
        <taxon>Roseobacteraceae</taxon>
        <taxon>Roseobacter</taxon>
    </lineage>
</organism>
<reference evidence="3" key="1">
    <citation type="submission" date="2021-07" db="EMBL/GenBank/DDBJ databases">
        <title>Roseobacter insulae sp. nov., isolated from a tidal flat.</title>
        <authorList>
            <person name="Park S."/>
            <person name="Yoon J.-H."/>
        </authorList>
    </citation>
    <scope>NUCLEOTIDE SEQUENCE</scope>
    <source>
        <strain evidence="3">YSTF-M11</strain>
    </source>
</reference>
<dbReference type="AlphaFoldDB" id="A0A9X1FSF9"/>
<proteinExistence type="predicted"/>
<feature type="compositionally biased region" description="Low complexity" evidence="1">
    <location>
        <begin position="75"/>
        <end position="92"/>
    </location>
</feature>
<dbReference type="RefSeq" id="WP_219499240.1">
    <property type="nucleotide sequence ID" value="NZ_JAHXDN010000001.1"/>
</dbReference>
<accession>A0A9X1FSF9</accession>
<dbReference type="Proteomes" id="UP001138661">
    <property type="component" value="Unassembled WGS sequence"/>
</dbReference>
<sequence length="527" mass="56330">MVAASKLPVQTVREGVDAADMAAAIFGDGVRVETASYTGDIDSAGIYSDGDAISPTATPGDSGVILSTGNAERFTNSSGSSNRSNSTSVNTSGQNNNPQFNASAGTRTYDAAYLDVDFVPDHDQMTIQFVFSSEEYPEFQNSIYQDFVGVWVNGSQVNMDVGNGDVDPGNVNTSNNINMFVDNQNDDYNTEMDGFTITLTLTMNVVPDQVNSIRIGIADVSDHRYDSNLLIAADSIQTELVAVSDNVQVFANGTKTFNVLDNDVNEGPGTLTITHINGQAVTAGDTITLPTGQEVTLNADGTFSVLGDGDAENFNFTYSISNGGNTDVGYVNATSVPCFVAGTMIATAHGNMMVERLKPGDLVITQDDGPQPLRWIGTRTVAAAGAFAPIHIRANTFGKHGHVLVSPLHRILIRDTVAELLFGEAEVLVSAKDLVNDGSVRKREGGSVTYVHLMFDRHQVIFSEGLATESFLPGPQTTEVFEREIIDEICSIFPDIDPETGRGYSAAARRTLKRYEAELLRAAGRAA</sequence>
<name>A0A9X1FSF9_9RHOB</name>
<dbReference type="EMBL" id="JAHXDN010000001">
    <property type="protein sequence ID" value="MBW4706944.1"/>
    <property type="molecule type" value="Genomic_DNA"/>
</dbReference>
<feature type="compositionally biased region" description="Polar residues" evidence="1">
    <location>
        <begin position="58"/>
        <end position="74"/>
    </location>
</feature>
<evidence type="ECO:0000313" key="3">
    <source>
        <dbReference type="EMBL" id="MBW4706944.1"/>
    </source>
</evidence>
<gene>
    <name evidence="3" type="ORF">KX928_03990</name>
</gene>
<evidence type="ECO:0000256" key="1">
    <source>
        <dbReference type="SAM" id="MobiDB-lite"/>
    </source>
</evidence>
<dbReference type="InterPro" id="IPR028992">
    <property type="entry name" value="Hedgehog/Intein_dom"/>
</dbReference>
<evidence type="ECO:0000313" key="4">
    <source>
        <dbReference type="Proteomes" id="UP001138661"/>
    </source>
</evidence>